<evidence type="ECO:0000256" key="1">
    <source>
        <dbReference type="ARBA" id="ARBA00022679"/>
    </source>
</evidence>
<accession>A0A2N0ZIT0</accession>
<comment type="caution">
    <text evidence="2">The sequence shown here is derived from an EMBL/GenBank/DDBJ whole genome shotgun (WGS) entry which is preliminary data.</text>
</comment>
<dbReference type="AlphaFoldDB" id="A0A2N0ZIT0"/>
<reference evidence="2 3" key="1">
    <citation type="journal article" date="2010" name="Int. J. Syst. Evol. Microbiol.">
        <title>Bacillus horneckiae sp. nov., isolated from a spacecraft-assembly clean room.</title>
        <authorList>
            <person name="Vaishampayan P."/>
            <person name="Probst A."/>
            <person name="Krishnamurthi S."/>
            <person name="Ghosh S."/>
            <person name="Osman S."/>
            <person name="McDowall A."/>
            <person name="Ruckmani A."/>
            <person name="Mayilraj S."/>
            <person name="Venkateswaran K."/>
        </authorList>
    </citation>
    <scope>NUCLEOTIDE SEQUENCE [LARGE SCALE GENOMIC DNA]</scope>
    <source>
        <strain evidence="3">1PO1SC</strain>
    </source>
</reference>
<name>A0A2N0ZIT0_9BACI</name>
<dbReference type="Proteomes" id="UP000233343">
    <property type="component" value="Unassembled WGS sequence"/>
</dbReference>
<sequence>MQPLDNIKILDLSRVYAGPGGTMILGDLGAEVIRIESPEGTDSMRDWVPFVGEESTYYLCANRNKKSITLNLKDPEGKKLFFKMVKEADVILENFKTGTLERLGLGYDTLKSIKQELILCSVTGYGHTGPYKNEPGFDPVIQAIGGLMDVTGSPGGEPTRVGLPLIDIMTSQYVAISILSAIRLKDRTGVGQRIELSLLDVQISSLANVASSFLNAGKVSKRMGNSHSYIVPYQVFQCIDRPLMVSAGNDRLFKQLCIALNQSEWAEAEKYATNEKRVANRDELTKKIQSVFYENTADSWFKVLSKNGVPSGPVNNIEQVFDHPQVKAREAIEEVSHPTLGTIKLVKSPIRFSTLNVQTKAHPPNLGEHTEQYLTTELGLNKEEIYRLKVNGVI</sequence>
<dbReference type="SUPFAM" id="SSF89796">
    <property type="entry name" value="CoA-transferase family III (CaiB/BaiF)"/>
    <property type="match status" value="1"/>
</dbReference>
<dbReference type="InterPro" id="IPR003673">
    <property type="entry name" value="CoA-Trfase_fam_III"/>
</dbReference>
<dbReference type="InterPro" id="IPR044855">
    <property type="entry name" value="CoA-Trfase_III_dom3_sf"/>
</dbReference>
<evidence type="ECO:0000313" key="2">
    <source>
        <dbReference type="EMBL" id="PKG29422.1"/>
    </source>
</evidence>
<dbReference type="Gene3D" id="3.40.50.10540">
    <property type="entry name" value="Crotonobetainyl-coa:carnitine coa-transferase, domain 1"/>
    <property type="match status" value="1"/>
</dbReference>
<organism evidence="2 3">
    <name type="scientific">Cytobacillus horneckiae</name>
    <dbReference type="NCBI Taxonomy" id="549687"/>
    <lineage>
        <taxon>Bacteria</taxon>
        <taxon>Bacillati</taxon>
        <taxon>Bacillota</taxon>
        <taxon>Bacilli</taxon>
        <taxon>Bacillales</taxon>
        <taxon>Bacillaceae</taxon>
        <taxon>Cytobacillus</taxon>
    </lineage>
</organism>
<evidence type="ECO:0000313" key="3">
    <source>
        <dbReference type="Proteomes" id="UP000233343"/>
    </source>
</evidence>
<gene>
    <name evidence="2" type="ORF">CWS20_09125</name>
</gene>
<dbReference type="PANTHER" id="PTHR48207:SF3">
    <property type="entry name" value="SUCCINATE--HYDROXYMETHYLGLUTARATE COA-TRANSFERASE"/>
    <property type="match status" value="1"/>
</dbReference>
<dbReference type="GO" id="GO:0008410">
    <property type="term" value="F:CoA-transferase activity"/>
    <property type="evidence" value="ECO:0007669"/>
    <property type="project" value="TreeGrafter"/>
</dbReference>
<dbReference type="InterPro" id="IPR023606">
    <property type="entry name" value="CoA-Trfase_III_dom_1_sf"/>
</dbReference>
<dbReference type="EMBL" id="PISD01000016">
    <property type="protein sequence ID" value="PKG29422.1"/>
    <property type="molecule type" value="Genomic_DNA"/>
</dbReference>
<dbReference type="PANTHER" id="PTHR48207">
    <property type="entry name" value="SUCCINATE--HYDROXYMETHYLGLUTARATE COA-TRANSFERASE"/>
    <property type="match status" value="1"/>
</dbReference>
<keyword evidence="3" id="KW-1185">Reference proteome</keyword>
<proteinExistence type="predicted"/>
<dbReference type="Gene3D" id="3.30.1540.10">
    <property type="entry name" value="formyl-coa transferase, domain 3"/>
    <property type="match status" value="1"/>
</dbReference>
<dbReference type="InterPro" id="IPR050483">
    <property type="entry name" value="CoA-transferase_III_domain"/>
</dbReference>
<dbReference type="Pfam" id="PF02515">
    <property type="entry name" value="CoA_transf_3"/>
    <property type="match status" value="1"/>
</dbReference>
<protein>
    <submittedName>
        <fullName evidence="2">CoA transferase</fullName>
    </submittedName>
</protein>
<keyword evidence="1 2" id="KW-0808">Transferase</keyword>
<dbReference type="RefSeq" id="WP_066197908.1">
    <property type="nucleotide sequence ID" value="NZ_JARMMB010000001.1"/>
</dbReference>